<reference evidence="5" key="1">
    <citation type="submission" date="2020-05" db="EMBL/GenBank/DDBJ databases">
        <authorList>
            <person name="Chiriac C."/>
            <person name="Salcher M."/>
            <person name="Ghai R."/>
            <person name="Kavagutti S V."/>
        </authorList>
    </citation>
    <scope>NUCLEOTIDE SEQUENCE</scope>
</reference>
<sequence length="144" mass="15748">MSQFRARYSQRVGPETGAGLISTIAGLLVFLALLLFATQTLIALYARSATTSAVYEGARLVAGARTPHDESPIPEEARSRAESTIRAQLGSFGSRIELDWSTTTWDTVAVTVRARPPSFLWDSLRGNGAPPIERTVRVRVEQMQ</sequence>
<evidence type="ECO:0000256" key="1">
    <source>
        <dbReference type="SAM" id="Phobius"/>
    </source>
</evidence>
<dbReference type="EMBL" id="CAEZSU010000045">
    <property type="protein sequence ID" value="CAB4546842.1"/>
    <property type="molecule type" value="Genomic_DNA"/>
</dbReference>
<keyword evidence="1" id="KW-1133">Transmembrane helix</keyword>
<dbReference type="EMBL" id="CAEZVV010000097">
    <property type="protein sequence ID" value="CAB4651699.1"/>
    <property type="molecule type" value="Genomic_DNA"/>
</dbReference>
<keyword evidence="1" id="KW-0812">Transmembrane</keyword>
<dbReference type="AlphaFoldDB" id="A0A6J6G0J9"/>
<dbReference type="InterPro" id="IPR012495">
    <property type="entry name" value="TadE-like_dom"/>
</dbReference>
<feature type="transmembrane region" description="Helical" evidence="1">
    <location>
        <begin position="20"/>
        <end position="46"/>
    </location>
</feature>
<name>A0A6J6G0J9_9ZZZZ</name>
<dbReference type="EMBL" id="CAEZTG010000021">
    <property type="protein sequence ID" value="CAB4558452.1"/>
    <property type="molecule type" value="Genomic_DNA"/>
</dbReference>
<dbReference type="Pfam" id="PF07811">
    <property type="entry name" value="TadE"/>
    <property type="match status" value="1"/>
</dbReference>
<gene>
    <name evidence="3" type="ORF">UFOPK1495_00572</name>
    <name evidence="4" type="ORF">UFOPK1603_00371</name>
    <name evidence="5" type="ORF">UFOPK1711_01918</name>
    <name evidence="6" type="ORF">UFOPK2143_01318</name>
</gene>
<feature type="domain" description="TadE-like" evidence="2">
    <location>
        <begin position="27"/>
        <end position="59"/>
    </location>
</feature>
<keyword evidence="1" id="KW-0472">Membrane</keyword>
<evidence type="ECO:0000313" key="5">
    <source>
        <dbReference type="EMBL" id="CAB4592703.1"/>
    </source>
</evidence>
<evidence type="ECO:0000259" key="2">
    <source>
        <dbReference type="Pfam" id="PF07811"/>
    </source>
</evidence>
<proteinExistence type="predicted"/>
<dbReference type="EMBL" id="CAEZTR010000192">
    <property type="protein sequence ID" value="CAB4592703.1"/>
    <property type="molecule type" value="Genomic_DNA"/>
</dbReference>
<protein>
    <submittedName>
        <fullName evidence="5">Unannotated protein</fullName>
    </submittedName>
</protein>
<evidence type="ECO:0000313" key="4">
    <source>
        <dbReference type="EMBL" id="CAB4558452.1"/>
    </source>
</evidence>
<evidence type="ECO:0000313" key="3">
    <source>
        <dbReference type="EMBL" id="CAB4546842.1"/>
    </source>
</evidence>
<evidence type="ECO:0000313" key="6">
    <source>
        <dbReference type="EMBL" id="CAB4651699.1"/>
    </source>
</evidence>
<organism evidence="5">
    <name type="scientific">freshwater metagenome</name>
    <dbReference type="NCBI Taxonomy" id="449393"/>
    <lineage>
        <taxon>unclassified sequences</taxon>
        <taxon>metagenomes</taxon>
        <taxon>ecological metagenomes</taxon>
    </lineage>
</organism>
<accession>A0A6J6G0J9</accession>